<evidence type="ECO:0000313" key="6">
    <source>
        <dbReference type="EMBL" id="ACV67497.1"/>
    </source>
</evidence>
<reference evidence="6 8" key="2">
    <citation type="journal article" date="2010" name="Stand. Genomic Sci.">
        <title>Complete genome sequence of Desulfohalobium retbaense type strain (HR(100)).</title>
        <authorList>
            <person name="Spring S."/>
            <person name="Nolan M."/>
            <person name="Lapidus A."/>
            <person name="Glavina Del Rio T."/>
            <person name="Copeland A."/>
            <person name="Tice H."/>
            <person name="Cheng J.F."/>
            <person name="Lucas S."/>
            <person name="Land M."/>
            <person name="Chen F."/>
            <person name="Bruce D."/>
            <person name="Goodwin L."/>
            <person name="Pitluck S."/>
            <person name="Ivanova N."/>
            <person name="Mavromatis K."/>
            <person name="Mikhailova N."/>
            <person name="Pati A."/>
            <person name="Chen A."/>
            <person name="Palaniappan K."/>
            <person name="Hauser L."/>
            <person name="Chang Y.J."/>
            <person name="Jeffries C.D."/>
            <person name="Munk C."/>
            <person name="Kiss H."/>
            <person name="Chain P."/>
            <person name="Han C."/>
            <person name="Brettin T."/>
            <person name="Detter J.C."/>
            <person name="Schuler E."/>
            <person name="Goker M."/>
            <person name="Rohde M."/>
            <person name="Bristow J."/>
            <person name="Eisen J.A."/>
            <person name="Markowitz V."/>
            <person name="Hugenholtz P."/>
            <person name="Kyrpides N.C."/>
            <person name="Klenk H.P."/>
        </authorList>
    </citation>
    <scope>NUCLEOTIDE SEQUENCE [LARGE SCALE GENOMIC DNA]</scope>
    <source>
        <strain evidence="6 8">DSM 5692</strain>
    </source>
</reference>
<name>C8WZM2_DESRD</name>
<keyword evidence="2" id="KW-0560">Oxidoreductase</keyword>
<gene>
    <name evidence="6" type="ordered locus">Dret_0195</name>
    <name evidence="7" type="ordered locus">Dret_2314</name>
</gene>
<dbReference type="KEGG" id="drt:Dret_0195"/>
<dbReference type="GO" id="GO:0051536">
    <property type="term" value="F:iron-sulfur cluster binding"/>
    <property type="evidence" value="ECO:0007669"/>
    <property type="project" value="UniProtKB-KW"/>
</dbReference>
<keyword evidence="8" id="KW-1185">Reference proteome</keyword>
<evidence type="ECO:0000259" key="5">
    <source>
        <dbReference type="Pfam" id="PF02662"/>
    </source>
</evidence>
<dbReference type="Proteomes" id="UP000001052">
    <property type="component" value="Chromosome"/>
</dbReference>
<dbReference type="Pfam" id="PF02662">
    <property type="entry name" value="FlpD"/>
    <property type="match status" value="1"/>
</dbReference>
<keyword evidence="4" id="KW-0411">Iron-sulfur</keyword>
<dbReference type="EMBL" id="CP001734">
    <property type="protein sequence ID" value="ACV67497.1"/>
    <property type="molecule type" value="Genomic_DNA"/>
</dbReference>
<evidence type="ECO:0000256" key="2">
    <source>
        <dbReference type="ARBA" id="ARBA00023002"/>
    </source>
</evidence>
<evidence type="ECO:0000256" key="1">
    <source>
        <dbReference type="ARBA" id="ARBA00022723"/>
    </source>
</evidence>
<dbReference type="EMBL" id="CP001734">
    <property type="protein sequence ID" value="ACV69598.1"/>
    <property type="molecule type" value="Genomic_DNA"/>
</dbReference>
<dbReference type="HOGENOM" id="CLU_095272_1_0_7"/>
<evidence type="ECO:0000256" key="4">
    <source>
        <dbReference type="ARBA" id="ARBA00023014"/>
    </source>
</evidence>
<evidence type="ECO:0000313" key="8">
    <source>
        <dbReference type="Proteomes" id="UP000001052"/>
    </source>
</evidence>
<dbReference type="RefSeq" id="WP_015750656.1">
    <property type="nucleotide sequence ID" value="NC_013223.1"/>
</dbReference>
<proteinExistence type="predicted"/>
<keyword evidence="1" id="KW-0479">Metal-binding</keyword>
<dbReference type="STRING" id="485915.Dret_0195"/>
<dbReference type="eggNOG" id="COG1908">
    <property type="taxonomic scope" value="Bacteria"/>
</dbReference>
<evidence type="ECO:0000313" key="7">
    <source>
        <dbReference type="EMBL" id="ACV69598.1"/>
    </source>
</evidence>
<dbReference type="GO" id="GO:0016491">
    <property type="term" value="F:oxidoreductase activity"/>
    <property type="evidence" value="ECO:0007669"/>
    <property type="project" value="UniProtKB-KW"/>
</dbReference>
<feature type="domain" description="F420-non-reducing hydrogenase iron-sulfur subunit D" evidence="5">
    <location>
        <begin position="11"/>
        <end position="133"/>
    </location>
</feature>
<keyword evidence="3" id="KW-0408">Iron</keyword>
<dbReference type="KEGG" id="drt:Dret_2314"/>
<dbReference type="AlphaFoldDB" id="C8WZM2"/>
<sequence length="148" mass="16552">MSAQDGNKLRIVGFLCNWCSYGGADTAGVSRFEQPMDLRIVRLPCTGRANPLFIMKAFFGGADGVLVSGCHPRDCHYSEGNYYARRRLELLKRTLPVLGIDPERFEYTWVSASEGKRWQTVVTRFTERIHTLGPAPAIEKQCAPALQA</sequence>
<dbReference type="InterPro" id="IPR003813">
    <property type="entry name" value="MvhD/FlpD"/>
</dbReference>
<protein>
    <submittedName>
        <fullName evidence="6">Methyl-viologen-reducing hydrogenase delta subunit</fullName>
    </submittedName>
</protein>
<reference evidence="8" key="1">
    <citation type="submission" date="2009-09" db="EMBL/GenBank/DDBJ databases">
        <title>The complete chromosome of Desulfohalobium retbaense DSM 5692.</title>
        <authorList>
            <consortium name="US DOE Joint Genome Institute (JGI-PGF)"/>
            <person name="Lucas S."/>
            <person name="Copeland A."/>
            <person name="Lapidus A."/>
            <person name="Glavina del Rio T."/>
            <person name="Dalin E."/>
            <person name="Tice H."/>
            <person name="Bruce D."/>
            <person name="Goodwin L."/>
            <person name="Pitluck S."/>
            <person name="Kyrpides N."/>
            <person name="Mavromatis K."/>
            <person name="Ivanova N."/>
            <person name="Mikhailova N."/>
            <person name="Munk A.C."/>
            <person name="Brettin T."/>
            <person name="Detter J.C."/>
            <person name="Han C."/>
            <person name="Tapia R."/>
            <person name="Larimer F."/>
            <person name="Land M."/>
            <person name="Hauser L."/>
            <person name="Markowitz V."/>
            <person name="Cheng J.-F."/>
            <person name="Hugenholtz P."/>
            <person name="Woyke T."/>
            <person name="Wu D."/>
            <person name="Spring S."/>
            <person name="Klenk H.-P."/>
            <person name="Eisen J.A."/>
        </authorList>
    </citation>
    <scope>NUCLEOTIDE SEQUENCE [LARGE SCALE GENOMIC DNA]</scope>
    <source>
        <strain evidence="8">DSM 5692</strain>
    </source>
</reference>
<organism evidence="6 8">
    <name type="scientific">Desulfohalobium retbaense (strain ATCC 49708 / DSM 5692 / JCM 16813 / HR100)</name>
    <dbReference type="NCBI Taxonomy" id="485915"/>
    <lineage>
        <taxon>Bacteria</taxon>
        <taxon>Pseudomonadati</taxon>
        <taxon>Thermodesulfobacteriota</taxon>
        <taxon>Desulfovibrionia</taxon>
        <taxon>Desulfovibrionales</taxon>
        <taxon>Desulfohalobiaceae</taxon>
        <taxon>Desulfohalobium</taxon>
    </lineage>
</organism>
<dbReference type="GO" id="GO:0046872">
    <property type="term" value="F:metal ion binding"/>
    <property type="evidence" value="ECO:0007669"/>
    <property type="project" value="UniProtKB-KW"/>
</dbReference>
<evidence type="ECO:0000256" key="3">
    <source>
        <dbReference type="ARBA" id="ARBA00023004"/>
    </source>
</evidence>
<accession>C8WZM2</accession>